<feature type="region of interest" description="Disordered" evidence="1">
    <location>
        <begin position="1"/>
        <end position="109"/>
    </location>
</feature>
<dbReference type="AlphaFoldDB" id="A0A6A6XC56"/>
<keyword evidence="3" id="KW-1185">Reference proteome</keyword>
<sequence length="430" mass="48514">MNESSRNRGDRTEHLRNISQRNLERKPTPQQHGRTYGFKGQSPRVGQATQHGTKPPKDFSMQNSQRNSRPYQFGDSSRRFRGPSHYKNSFFRRQNPPDTYRSGDKRFERPDLFEPGQVVHVDAMFEQYTDPDPLRDTVSGQYTQNHGLFDTGATGPVHAKSRFGIILAVHANWVTVLPLYTFGGRGLQARDRNLWSEYMNVRPERDSEAGYQKQSLDFPDAFTLVVIDNARYRPKETAVLCLSNPVKCHFDSRMCRLAKLDDDSMSKLRTAFSCYFQYVSLPPSSRTQCPRPHLWLKDSAPAASKLPIRTIPPGASSLQVALGSESAPDPSSTTIPTENYGTTPSKSSCTTTLAEISGKISGVTGNAEDDPVDKDQRKSEESRKQNKRLACELESREGERQWPDEAPSAISDSEEPQEPQMKKRKPEHGS</sequence>
<organism evidence="2 3">
    <name type="scientific">Melanomma pulvis-pyrius CBS 109.77</name>
    <dbReference type="NCBI Taxonomy" id="1314802"/>
    <lineage>
        <taxon>Eukaryota</taxon>
        <taxon>Fungi</taxon>
        <taxon>Dikarya</taxon>
        <taxon>Ascomycota</taxon>
        <taxon>Pezizomycotina</taxon>
        <taxon>Dothideomycetes</taxon>
        <taxon>Pleosporomycetidae</taxon>
        <taxon>Pleosporales</taxon>
        <taxon>Melanommataceae</taxon>
        <taxon>Melanomma</taxon>
    </lineage>
</organism>
<evidence type="ECO:0000256" key="1">
    <source>
        <dbReference type="SAM" id="MobiDB-lite"/>
    </source>
</evidence>
<dbReference type="EMBL" id="MU001900">
    <property type="protein sequence ID" value="KAF2794160.1"/>
    <property type="molecule type" value="Genomic_DNA"/>
</dbReference>
<gene>
    <name evidence="2" type="ORF">K505DRAFT_337159</name>
</gene>
<feature type="compositionally biased region" description="Polar residues" evidence="1">
    <location>
        <begin position="60"/>
        <end position="70"/>
    </location>
</feature>
<feature type="compositionally biased region" description="Basic and acidic residues" evidence="1">
    <location>
        <begin position="373"/>
        <end position="403"/>
    </location>
</feature>
<dbReference type="Proteomes" id="UP000799757">
    <property type="component" value="Unassembled WGS sequence"/>
</dbReference>
<accession>A0A6A6XC56</accession>
<feature type="compositionally biased region" description="Basic and acidic residues" evidence="1">
    <location>
        <begin position="1"/>
        <end position="27"/>
    </location>
</feature>
<proteinExistence type="predicted"/>
<feature type="region of interest" description="Disordered" evidence="1">
    <location>
        <begin position="321"/>
        <end position="430"/>
    </location>
</feature>
<reference evidence="2" key="1">
    <citation type="journal article" date="2020" name="Stud. Mycol.">
        <title>101 Dothideomycetes genomes: a test case for predicting lifestyles and emergence of pathogens.</title>
        <authorList>
            <person name="Haridas S."/>
            <person name="Albert R."/>
            <person name="Binder M."/>
            <person name="Bloem J."/>
            <person name="Labutti K."/>
            <person name="Salamov A."/>
            <person name="Andreopoulos B."/>
            <person name="Baker S."/>
            <person name="Barry K."/>
            <person name="Bills G."/>
            <person name="Bluhm B."/>
            <person name="Cannon C."/>
            <person name="Castanera R."/>
            <person name="Culley D."/>
            <person name="Daum C."/>
            <person name="Ezra D."/>
            <person name="Gonzalez J."/>
            <person name="Henrissat B."/>
            <person name="Kuo A."/>
            <person name="Liang C."/>
            <person name="Lipzen A."/>
            <person name="Lutzoni F."/>
            <person name="Magnuson J."/>
            <person name="Mondo S."/>
            <person name="Nolan M."/>
            <person name="Ohm R."/>
            <person name="Pangilinan J."/>
            <person name="Park H.-J."/>
            <person name="Ramirez L."/>
            <person name="Alfaro M."/>
            <person name="Sun H."/>
            <person name="Tritt A."/>
            <person name="Yoshinaga Y."/>
            <person name="Zwiers L.-H."/>
            <person name="Turgeon B."/>
            <person name="Goodwin S."/>
            <person name="Spatafora J."/>
            <person name="Crous P."/>
            <person name="Grigoriev I."/>
        </authorList>
    </citation>
    <scope>NUCLEOTIDE SEQUENCE</scope>
    <source>
        <strain evidence="2">CBS 109.77</strain>
    </source>
</reference>
<protein>
    <submittedName>
        <fullName evidence="2">Uncharacterized protein</fullName>
    </submittedName>
</protein>
<feature type="compositionally biased region" description="Polar residues" evidence="1">
    <location>
        <begin position="329"/>
        <end position="354"/>
    </location>
</feature>
<evidence type="ECO:0000313" key="2">
    <source>
        <dbReference type="EMBL" id="KAF2794160.1"/>
    </source>
</evidence>
<name>A0A6A6XC56_9PLEO</name>
<evidence type="ECO:0000313" key="3">
    <source>
        <dbReference type="Proteomes" id="UP000799757"/>
    </source>
</evidence>